<keyword evidence="10 12" id="KW-0739">Sodium transport</keyword>
<evidence type="ECO:0000313" key="15">
    <source>
        <dbReference type="Proteomes" id="UP000499080"/>
    </source>
</evidence>
<keyword evidence="7" id="KW-0915">Sodium</keyword>
<evidence type="ECO:0000256" key="9">
    <source>
        <dbReference type="ARBA" id="ARBA00023136"/>
    </source>
</evidence>
<dbReference type="OrthoDB" id="10064773at2759"/>
<dbReference type="GO" id="GO:0005886">
    <property type="term" value="C:plasma membrane"/>
    <property type="evidence" value="ECO:0007669"/>
    <property type="project" value="TreeGrafter"/>
</dbReference>
<dbReference type="PRINTS" id="PR01078">
    <property type="entry name" value="AMINACHANNEL"/>
</dbReference>
<keyword evidence="3 12" id="KW-0813">Transport</keyword>
<dbReference type="Gene3D" id="1.10.287.770">
    <property type="entry name" value="YojJ-like"/>
    <property type="match status" value="1"/>
</dbReference>
<dbReference type="GO" id="GO:0015280">
    <property type="term" value="F:ligand-gated sodium channel activity"/>
    <property type="evidence" value="ECO:0007669"/>
    <property type="project" value="TreeGrafter"/>
</dbReference>
<evidence type="ECO:0000313" key="14">
    <source>
        <dbReference type="EMBL" id="GBL96527.1"/>
    </source>
</evidence>
<evidence type="ECO:0000256" key="11">
    <source>
        <dbReference type="ARBA" id="ARBA00023303"/>
    </source>
</evidence>
<dbReference type="PANTHER" id="PTHR11690:SF248">
    <property type="entry name" value="PICKPOCKET 17, ISOFORM A"/>
    <property type="match status" value="1"/>
</dbReference>
<sequence>MISRRISKRALAPGRGYNNGGLNPPSYDSTYLLREGSGRGRFGVSTKAIAAAVIQFFPDSSKGTALPALSAMLSDTHSHPDSTRNSSFYIICRNFAMQSSAHGLQRAASARSVYIRIFWLTVFIVALICCTFHCSFLVKKFLSYPRMTITEEIHADEIDFPSITVCNLNIFKKFEMLRQMTRNPPANNSMNPSEIDPTAFCYKSIYEFLQESKIVDLSDIWTSFTVTKDGLLKYGHQEEDLITHCTYNARNCHNKTYSIVDLNAYPSPRYGLCHTISVKQLSLQNVTSPGLALGLRLTLNIQRDEYFNLLSPEYGARLLVHPAGTYPTLQRGGVALQPGTKTYVSVRMRKIDRLPWPYSECTYEFEQSPLAYHLRKTGQHELLKHRIYTYEYCQTLCRDAYLLKQCDCSEEISQGNRKFCDPCNITQAQCRTRFLIGFHRSPNYRECNRFCKPACSDIRYDITVSHSEWPNSQYLYFLLRRWPKLKEKFGLDAAESNNIYQNEGLNSVHLKYIKSNFLRVHVFIQEMNYLSIKDAPAYSTSQLFADLGGCLGLYMGVSLLTILEVFGLLKSIFYSIRRKIFAKMKPKAPKRSSHIGLNWAASRSQK</sequence>
<keyword evidence="15" id="KW-1185">Reference proteome</keyword>
<dbReference type="InterPro" id="IPR001873">
    <property type="entry name" value="ENaC"/>
</dbReference>
<evidence type="ECO:0000256" key="3">
    <source>
        <dbReference type="ARBA" id="ARBA00022448"/>
    </source>
</evidence>
<feature type="transmembrane region" description="Helical" evidence="13">
    <location>
        <begin position="113"/>
        <end position="138"/>
    </location>
</feature>
<gene>
    <name evidence="14" type="primary">asic4_6</name>
    <name evidence="14" type="ORF">AVEN_229963_1</name>
</gene>
<accession>A0A4Y2BY91</accession>
<evidence type="ECO:0000256" key="13">
    <source>
        <dbReference type="SAM" id="Phobius"/>
    </source>
</evidence>
<dbReference type="Proteomes" id="UP000499080">
    <property type="component" value="Unassembled WGS sequence"/>
</dbReference>
<evidence type="ECO:0000256" key="2">
    <source>
        <dbReference type="ARBA" id="ARBA00007193"/>
    </source>
</evidence>
<dbReference type="EMBL" id="BGPR01000121">
    <property type="protein sequence ID" value="GBL96527.1"/>
    <property type="molecule type" value="Genomic_DNA"/>
</dbReference>
<evidence type="ECO:0000256" key="7">
    <source>
        <dbReference type="ARBA" id="ARBA00023053"/>
    </source>
</evidence>
<evidence type="ECO:0000256" key="1">
    <source>
        <dbReference type="ARBA" id="ARBA00004141"/>
    </source>
</evidence>
<keyword evidence="11 12" id="KW-0407">Ion channel</keyword>
<name>A0A4Y2BY91_ARAVE</name>
<comment type="caution">
    <text evidence="14">The sequence shown here is derived from an EMBL/GenBank/DDBJ whole genome shotgun (WGS) entry which is preliminary data.</text>
</comment>
<dbReference type="AlphaFoldDB" id="A0A4Y2BY91"/>
<dbReference type="Pfam" id="PF00858">
    <property type="entry name" value="ASC"/>
    <property type="match status" value="1"/>
</dbReference>
<evidence type="ECO:0000256" key="5">
    <source>
        <dbReference type="ARBA" id="ARBA00022692"/>
    </source>
</evidence>
<keyword evidence="8 12" id="KW-0406">Ion transport</keyword>
<keyword evidence="9 13" id="KW-0472">Membrane</keyword>
<protein>
    <submittedName>
        <fullName evidence="14">Acid-sensing ion channel 4</fullName>
    </submittedName>
</protein>
<comment type="subcellular location">
    <subcellularLocation>
        <location evidence="1">Membrane</location>
        <topology evidence="1">Multi-pass membrane protein</topology>
    </subcellularLocation>
</comment>
<evidence type="ECO:0000256" key="10">
    <source>
        <dbReference type="ARBA" id="ARBA00023201"/>
    </source>
</evidence>
<reference evidence="14 15" key="1">
    <citation type="journal article" date="2019" name="Sci. Rep.">
        <title>Orb-weaving spider Araneus ventricosus genome elucidates the spidroin gene catalogue.</title>
        <authorList>
            <person name="Kono N."/>
            <person name="Nakamura H."/>
            <person name="Ohtoshi R."/>
            <person name="Moran D.A.P."/>
            <person name="Shinohara A."/>
            <person name="Yoshida Y."/>
            <person name="Fujiwara M."/>
            <person name="Mori M."/>
            <person name="Tomita M."/>
            <person name="Arakawa K."/>
        </authorList>
    </citation>
    <scope>NUCLEOTIDE SEQUENCE [LARGE SCALE GENOMIC DNA]</scope>
</reference>
<keyword evidence="4 12" id="KW-0894">Sodium channel</keyword>
<feature type="transmembrane region" description="Helical" evidence="13">
    <location>
        <begin position="551"/>
        <end position="576"/>
    </location>
</feature>
<dbReference type="Gene3D" id="2.60.470.10">
    <property type="entry name" value="Acid-sensing ion channels like domains"/>
    <property type="match status" value="1"/>
</dbReference>
<evidence type="ECO:0000256" key="12">
    <source>
        <dbReference type="RuleBase" id="RU000679"/>
    </source>
</evidence>
<proteinExistence type="inferred from homology"/>
<comment type="similarity">
    <text evidence="2 12">Belongs to the amiloride-sensitive sodium channel (TC 1.A.6) family.</text>
</comment>
<evidence type="ECO:0000256" key="4">
    <source>
        <dbReference type="ARBA" id="ARBA00022461"/>
    </source>
</evidence>
<evidence type="ECO:0000256" key="6">
    <source>
        <dbReference type="ARBA" id="ARBA00022989"/>
    </source>
</evidence>
<keyword evidence="6 13" id="KW-1133">Transmembrane helix</keyword>
<evidence type="ECO:0000256" key="8">
    <source>
        <dbReference type="ARBA" id="ARBA00023065"/>
    </source>
</evidence>
<dbReference type="PANTHER" id="PTHR11690">
    <property type="entry name" value="AMILORIDE-SENSITIVE SODIUM CHANNEL-RELATED"/>
    <property type="match status" value="1"/>
</dbReference>
<organism evidence="14 15">
    <name type="scientific">Araneus ventricosus</name>
    <name type="common">Orbweaver spider</name>
    <name type="synonym">Epeira ventricosa</name>
    <dbReference type="NCBI Taxonomy" id="182803"/>
    <lineage>
        <taxon>Eukaryota</taxon>
        <taxon>Metazoa</taxon>
        <taxon>Ecdysozoa</taxon>
        <taxon>Arthropoda</taxon>
        <taxon>Chelicerata</taxon>
        <taxon>Arachnida</taxon>
        <taxon>Araneae</taxon>
        <taxon>Araneomorphae</taxon>
        <taxon>Entelegynae</taxon>
        <taxon>Araneoidea</taxon>
        <taxon>Araneidae</taxon>
        <taxon>Araneus</taxon>
    </lineage>
</organism>
<keyword evidence="5 12" id="KW-0812">Transmembrane</keyword>